<dbReference type="SUPFAM" id="SSF56281">
    <property type="entry name" value="Metallo-hydrolase/oxidoreductase"/>
    <property type="match status" value="1"/>
</dbReference>
<dbReference type="InterPro" id="IPR036866">
    <property type="entry name" value="RibonucZ/Hydroxyglut_hydro"/>
</dbReference>
<evidence type="ECO:0000259" key="3">
    <source>
        <dbReference type="SMART" id="SM00849"/>
    </source>
</evidence>
<dbReference type="InterPro" id="IPR001279">
    <property type="entry name" value="Metallo-B-lactamas"/>
</dbReference>
<dbReference type="SMART" id="SM00849">
    <property type="entry name" value="Lactamase_B"/>
    <property type="match status" value="1"/>
</dbReference>
<evidence type="ECO:0000256" key="1">
    <source>
        <dbReference type="ARBA" id="ARBA00022839"/>
    </source>
</evidence>
<dbReference type="InterPro" id="IPR042173">
    <property type="entry name" value="RNase_J_2"/>
</dbReference>
<keyword evidence="4" id="KW-0378">Hydrolase</keyword>
<proteinExistence type="predicted"/>
<dbReference type="EMBL" id="KF900793">
    <property type="protein sequence ID" value="AIF07181.1"/>
    <property type="molecule type" value="Genomic_DNA"/>
</dbReference>
<evidence type="ECO:0000256" key="2">
    <source>
        <dbReference type="ARBA" id="ARBA00022884"/>
    </source>
</evidence>
<dbReference type="Pfam" id="PF12706">
    <property type="entry name" value="Lactamase_B_2"/>
    <property type="match status" value="1"/>
</dbReference>
<keyword evidence="1" id="KW-0269">Exonuclease</keyword>
<keyword evidence="2" id="KW-0694">RNA-binding</keyword>
<reference evidence="4" key="1">
    <citation type="journal article" date="2014" name="Genome Biol. Evol.">
        <title>Pangenome evidence for extensive interdomain horizontal transfer affecting lineage core and shell genes in uncultured planktonic thaumarchaeota and euryarchaeota.</title>
        <authorList>
            <person name="Deschamps P."/>
            <person name="Zivanovic Y."/>
            <person name="Moreira D."/>
            <person name="Rodriguez-Valera F."/>
            <person name="Lopez-Garcia P."/>
        </authorList>
    </citation>
    <scope>NUCLEOTIDE SEQUENCE</scope>
</reference>
<protein>
    <submittedName>
        <fullName evidence="4">Hydrolase of the metallo-beta-lactamase superfamily</fullName>
    </submittedName>
</protein>
<dbReference type="Gene3D" id="3.40.50.10710">
    <property type="entry name" value="Metallo-hydrolase/oxidoreductase"/>
    <property type="match status" value="1"/>
</dbReference>
<name>A0A075GTC5_9ARCH</name>
<evidence type="ECO:0000313" key="4">
    <source>
        <dbReference type="EMBL" id="AIF07181.1"/>
    </source>
</evidence>
<dbReference type="CDD" id="cd07732">
    <property type="entry name" value="metallo-hydrolase-like_MBL-fold"/>
    <property type="match status" value="1"/>
</dbReference>
<sequence>MTSLTFYGGVNEIGGNKILLEDKDTRVFLDFGMSFGQRGAYFDEFMSPRLATGIKDFIEMGLIPDRQRTYRTDLLRMMGRTDTETDIDAVLLTHAHADHADYISFLHEDIPVYMGETCKLILEAIEHRSARKFEREILSFKPRPSDRKEDPVDRTINTFRTGDKFKVGSLEVEPIHVDHSVPGAYGFIIYTSSGPVVYTGDLRLHGTKPEMTQEFVKKATDAKPVALLAEGTRINDLQSDESEQKVFNDCHARVSKSDKLAIADFNFKDMDRLRTFYNVAKENGRKFVVDVKDAPFLEYLSKDPKLDVPRPDDENIEIFAGKKSSVKKFEREYLENLDVTTAEDIAKQQGKSLCAFSFWHFGALIDIRPDPGALYLHSMSEPWDDEGVRDQRRVDLWLDHFGLDRIQSHCSGHSKGQDLLDIAKGIDARMLFPIHTDHPDAYKKITDRITIVEKAKKYEL</sequence>
<dbReference type="PANTHER" id="PTHR43694:SF1">
    <property type="entry name" value="RIBONUCLEASE J"/>
    <property type="match status" value="1"/>
</dbReference>
<accession>A0A075GTC5</accession>
<organism evidence="4">
    <name type="scientific">uncultured marine thaumarchaeote KM3_200_B02</name>
    <dbReference type="NCBI Taxonomy" id="1456093"/>
    <lineage>
        <taxon>Archaea</taxon>
        <taxon>Nitrososphaerota</taxon>
        <taxon>environmental samples</taxon>
    </lineage>
</organism>
<dbReference type="PANTHER" id="PTHR43694">
    <property type="entry name" value="RIBONUCLEASE J"/>
    <property type="match status" value="1"/>
</dbReference>
<feature type="domain" description="Metallo-beta-lactamase" evidence="3">
    <location>
        <begin position="14"/>
        <end position="258"/>
    </location>
</feature>
<dbReference type="AlphaFoldDB" id="A0A075GTC5"/>
<dbReference type="GO" id="GO:0003723">
    <property type="term" value="F:RNA binding"/>
    <property type="evidence" value="ECO:0007669"/>
    <property type="project" value="UniProtKB-KW"/>
</dbReference>
<dbReference type="Gene3D" id="3.60.15.10">
    <property type="entry name" value="Ribonuclease Z/Hydroxyacylglutathione hydrolase-like"/>
    <property type="match status" value="1"/>
</dbReference>
<keyword evidence="1" id="KW-0540">Nuclease</keyword>
<dbReference type="GO" id="GO:0004527">
    <property type="term" value="F:exonuclease activity"/>
    <property type="evidence" value="ECO:0007669"/>
    <property type="project" value="UniProtKB-KW"/>
</dbReference>